<dbReference type="Proteomes" id="UP000436088">
    <property type="component" value="Unassembled WGS sequence"/>
</dbReference>
<accession>A0A6A2ZKK5</accession>
<organism evidence="1 2">
    <name type="scientific">Hibiscus syriacus</name>
    <name type="common">Rose of Sharon</name>
    <dbReference type="NCBI Taxonomy" id="106335"/>
    <lineage>
        <taxon>Eukaryota</taxon>
        <taxon>Viridiplantae</taxon>
        <taxon>Streptophyta</taxon>
        <taxon>Embryophyta</taxon>
        <taxon>Tracheophyta</taxon>
        <taxon>Spermatophyta</taxon>
        <taxon>Magnoliopsida</taxon>
        <taxon>eudicotyledons</taxon>
        <taxon>Gunneridae</taxon>
        <taxon>Pentapetalae</taxon>
        <taxon>rosids</taxon>
        <taxon>malvids</taxon>
        <taxon>Malvales</taxon>
        <taxon>Malvaceae</taxon>
        <taxon>Malvoideae</taxon>
        <taxon>Hibiscus</taxon>
    </lineage>
</organism>
<protein>
    <recommendedName>
        <fullName evidence="3">Reverse transcriptase zinc-binding domain-containing protein</fullName>
    </recommendedName>
</protein>
<proteinExistence type="predicted"/>
<comment type="caution">
    <text evidence="1">The sequence shown here is derived from an EMBL/GenBank/DDBJ whole genome shotgun (WGS) entry which is preliminary data.</text>
</comment>
<sequence length="155" mass="17829">MQRVRRHFAADANCSVCHSAVKDVHHVLRGCSRSMMVWAAFVRPDWLADYLSLDLVTWMTVNLSDDSHFGIQTKEWDILFGTLIWHIWLDRNNHVFNDCSCDPNSTIARSTKVQRLCCSARQEARRGGSTMQSSTIGNVGLVKWNRHVVGWYCFI</sequence>
<reference evidence="1" key="1">
    <citation type="submission" date="2019-09" db="EMBL/GenBank/DDBJ databases">
        <title>Draft genome information of white flower Hibiscus syriacus.</title>
        <authorList>
            <person name="Kim Y.-M."/>
        </authorList>
    </citation>
    <scope>NUCLEOTIDE SEQUENCE [LARGE SCALE GENOMIC DNA]</scope>
    <source>
        <strain evidence="1">YM2019G1</strain>
    </source>
</reference>
<dbReference type="EMBL" id="VEPZ02001133">
    <property type="protein sequence ID" value="KAE8692438.1"/>
    <property type="molecule type" value="Genomic_DNA"/>
</dbReference>
<evidence type="ECO:0000313" key="2">
    <source>
        <dbReference type="Proteomes" id="UP000436088"/>
    </source>
</evidence>
<evidence type="ECO:0008006" key="3">
    <source>
        <dbReference type="Google" id="ProtNLM"/>
    </source>
</evidence>
<name>A0A6A2ZKK5_HIBSY</name>
<dbReference type="AlphaFoldDB" id="A0A6A2ZKK5"/>
<gene>
    <name evidence="1" type="ORF">F3Y22_tig00110833pilonHSYRG00052</name>
</gene>
<evidence type="ECO:0000313" key="1">
    <source>
        <dbReference type="EMBL" id="KAE8692438.1"/>
    </source>
</evidence>
<keyword evidence="2" id="KW-1185">Reference proteome</keyword>